<dbReference type="EMBL" id="GL573203">
    <property type="protein sequence ID" value="ELR07321.1"/>
    <property type="molecule type" value="Genomic_DNA"/>
</dbReference>
<dbReference type="AlphaFoldDB" id="L8G5S2"/>
<dbReference type="OrthoDB" id="3440106at2759"/>
<organism evidence="2 3">
    <name type="scientific">Pseudogymnoascus destructans (strain ATCC MYA-4855 / 20631-21)</name>
    <name type="common">Bat white-nose syndrome fungus</name>
    <name type="synonym">Geomyces destructans</name>
    <dbReference type="NCBI Taxonomy" id="658429"/>
    <lineage>
        <taxon>Eukaryota</taxon>
        <taxon>Fungi</taxon>
        <taxon>Dikarya</taxon>
        <taxon>Ascomycota</taxon>
        <taxon>Pezizomycotina</taxon>
        <taxon>Leotiomycetes</taxon>
        <taxon>Thelebolales</taxon>
        <taxon>Thelebolaceae</taxon>
        <taxon>Pseudogymnoascus</taxon>
    </lineage>
</organism>
<feature type="compositionally biased region" description="Polar residues" evidence="1">
    <location>
        <begin position="250"/>
        <end position="290"/>
    </location>
</feature>
<dbReference type="HOGENOM" id="CLU_612706_0_0_1"/>
<accession>L8G5S2</accession>
<dbReference type="Proteomes" id="UP000011064">
    <property type="component" value="Unassembled WGS sequence"/>
</dbReference>
<dbReference type="InParanoid" id="L8G5S2"/>
<dbReference type="VEuPathDB" id="FungiDB:GMDG_02501"/>
<protein>
    <submittedName>
        <fullName evidence="2">Uncharacterized protein</fullName>
    </submittedName>
</protein>
<name>L8G5S2_PSED2</name>
<keyword evidence="3" id="KW-1185">Reference proteome</keyword>
<sequence length="412" mass="45178">MKSHVDLEETSKNDFEARAREAQVAIGHRDEQIRQMDNIIRNLQAHLVIGQRSYAAAMDTATNFHRAHEKSSQENRGLIIQHRLDMELLVNDHKAVCDSHSQNEAVLREELATLQKKLSFMEGSCSYDLRQWKASANAMKEEIMGVRADLIMAQDASLRRDKKYIALLPGYPPKKQAGGSGTSEALDAPTEVQAKAMGMRLDKGKRIAEDIAEKRSREAAKDLAELPGSEFSKLQATFRKGMAEAEMDQGTKTKPTSKSVQSDHPTQSLKPTPTSKAVHSDQSTQPSMPKSTPVVVHSDKPTQPQQQPKSASAPIPSDGQPPKVPTTSKIPTPAKKQPEDQAKETPLVEAAPANSERFTIPRDASYWMKSHYAPVTLSGGVPLTSAEVERGCSIPLPVAKEQKPTAQGNNQA</sequence>
<evidence type="ECO:0000256" key="1">
    <source>
        <dbReference type="SAM" id="MobiDB-lite"/>
    </source>
</evidence>
<evidence type="ECO:0000313" key="3">
    <source>
        <dbReference type="Proteomes" id="UP000011064"/>
    </source>
</evidence>
<proteinExistence type="predicted"/>
<reference evidence="3" key="1">
    <citation type="submission" date="2010-09" db="EMBL/GenBank/DDBJ databases">
        <title>The genome sequence of Geomyces destructans 20631-21.</title>
        <authorList>
            <consortium name="The Broad Institute Genome Sequencing Platform"/>
            <person name="Cuomo C.A."/>
            <person name="Blehert D.S."/>
            <person name="Lorch J.M."/>
            <person name="Young S.K."/>
            <person name="Zeng Q."/>
            <person name="Gargeya S."/>
            <person name="Fitzgerald M."/>
            <person name="Haas B."/>
            <person name="Abouelleil A."/>
            <person name="Alvarado L."/>
            <person name="Arachchi H.M."/>
            <person name="Berlin A."/>
            <person name="Brown A."/>
            <person name="Chapman S.B."/>
            <person name="Chen Z."/>
            <person name="Dunbar C."/>
            <person name="Freedman E."/>
            <person name="Gearin G."/>
            <person name="Gellesch M."/>
            <person name="Goldberg J."/>
            <person name="Griggs A."/>
            <person name="Gujja S."/>
            <person name="Heiman D."/>
            <person name="Howarth C."/>
            <person name="Larson L."/>
            <person name="Lui A."/>
            <person name="MacDonald P.J.P."/>
            <person name="Montmayeur A."/>
            <person name="Murphy C."/>
            <person name="Neiman D."/>
            <person name="Pearson M."/>
            <person name="Priest M."/>
            <person name="Roberts A."/>
            <person name="Saif S."/>
            <person name="Shea T."/>
            <person name="Shenoy N."/>
            <person name="Sisk P."/>
            <person name="Stolte C."/>
            <person name="Sykes S."/>
            <person name="Wortman J."/>
            <person name="Nusbaum C."/>
            <person name="Birren B."/>
        </authorList>
    </citation>
    <scope>NUCLEOTIDE SEQUENCE [LARGE SCALE GENOMIC DNA]</scope>
    <source>
        <strain evidence="3">ATCC MYA-4855 / 20631-21</strain>
    </source>
</reference>
<feature type="region of interest" description="Disordered" evidence="1">
    <location>
        <begin position="242"/>
        <end position="356"/>
    </location>
</feature>
<gene>
    <name evidence="2" type="ORF">GMDG_02501</name>
</gene>
<evidence type="ECO:0000313" key="2">
    <source>
        <dbReference type="EMBL" id="ELR07321.1"/>
    </source>
</evidence>
<feature type="compositionally biased region" description="Low complexity" evidence="1">
    <location>
        <begin position="301"/>
        <end position="317"/>
    </location>
</feature>